<dbReference type="EMBL" id="JAGGLM010000013">
    <property type="protein sequence ID" value="MBP2033295.1"/>
    <property type="molecule type" value="Genomic_DNA"/>
</dbReference>
<sequence length="257" mass="30139">MNIESLSEKIPIEETIKAIEYVKHERNIEKFKSYVDDIMPFGEKTTVKYRNKFIQRFIEVSGEEIMYSPLLRFINEIDNFQTKKDIIYFIVCSTSSAVGEIVKAFCDKKIPESIDSEELLEVFTKSMKDAKESSIKKTYSVSTTILSDFNIISSRKEDTKTKKFILNTNIRPNNEAILFNLYYEFIKVKGNKMPEEEAVLESDTFKYFLMSSLMKKRYLKWIIDKGYIEHYVMGGNSKYQFAYDTLDLLVEKVISND</sequence>
<accession>A0ABS4KTD6</accession>
<reference evidence="1 2" key="1">
    <citation type="submission" date="2021-03" db="EMBL/GenBank/DDBJ databases">
        <title>Genomic Encyclopedia of Type Strains, Phase IV (KMG-IV): sequencing the most valuable type-strain genomes for metagenomic binning, comparative biology and taxonomic classification.</title>
        <authorList>
            <person name="Goeker M."/>
        </authorList>
    </citation>
    <scope>NUCLEOTIDE SEQUENCE [LARGE SCALE GENOMIC DNA]</scope>
    <source>
        <strain evidence="1 2">DSM 28783</strain>
    </source>
</reference>
<comment type="caution">
    <text evidence="1">The sequence shown here is derived from an EMBL/GenBank/DDBJ whole genome shotgun (WGS) entry which is preliminary data.</text>
</comment>
<name>A0ABS4KTD6_9CLOT</name>
<dbReference type="RefSeq" id="WP_209702446.1">
    <property type="nucleotide sequence ID" value="NZ_JAGGLM010000013.1"/>
</dbReference>
<evidence type="ECO:0000313" key="1">
    <source>
        <dbReference type="EMBL" id="MBP2033295.1"/>
    </source>
</evidence>
<proteinExistence type="predicted"/>
<dbReference type="Proteomes" id="UP001519307">
    <property type="component" value="Unassembled WGS sequence"/>
</dbReference>
<organism evidence="1 2">
    <name type="scientific">Clostridium algifaecis</name>
    <dbReference type="NCBI Taxonomy" id="1472040"/>
    <lineage>
        <taxon>Bacteria</taxon>
        <taxon>Bacillati</taxon>
        <taxon>Bacillota</taxon>
        <taxon>Clostridia</taxon>
        <taxon>Eubacteriales</taxon>
        <taxon>Clostridiaceae</taxon>
        <taxon>Clostridium</taxon>
    </lineage>
</organism>
<evidence type="ECO:0000313" key="2">
    <source>
        <dbReference type="Proteomes" id="UP001519307"/>
    </source>
</evidence>
<keyword evidence="2" id="KW-1185">Reference proteome</keyword>
<gene>
    <name evidence="1" type="ORF">J2Z42_001998</name>
</gene>
<protein>
    <submittedName>
        <fullName evidence="1">Uncharacterized protein</fullName>
    </submittedName>
</protein>